<comment type="caution">
    <text evidence="8">The sequence shown here is derived from an EMBL/GenBank/DDBJ whole genome shotgun (WGS) entry which is preliminary data.</text>
</comment>
<dbReference type="PANTHER" id="PTHR42738:SF7">
    <property type="entry name" value="HYDROXYMETHYLGLUTARYL-COA LYASE"/>
    <property type="match status" value="1"/>
</dbReference>
<dbReference type="GO" id="GO:0046951">
    <property type="term" value="P:ketone body biosynthetic process"/>
    <property type="evidence" value="ECO:0007669"/>
    <property type="project" value="TreeGrafter"/>
</dbReference>
<dbReference type="GO" id="GO:0006552">
    <property type="term" value="P:L-leucine catabolic process"/>
    <property type="evidence" value="ECO:0007669"/>
    <property type="project" value="TreeGrafter"/>
</dbReference>
<dbReference type="EMBL" id="BLLK01000062">
    <property type="protein sequence ID" value="GFH59000.1"/>
    <property type="molecule type" value="Genomic_DNA"/>
</dbReference>
<keyword evidence="5 8" id="KW-0456">Lyase</keyword>
<dbReference type="InterPro" id="IPR000138">
    <property type="entry name" value="HMG_CoA_lyase_AS"/>
</dbReference>
<comment type="pathway">
    <text evidence="1">Metabolic intermediate metabolism; (S)-3-hydroxy-3-methylglutaryl-CoA degradation; acetoacetate from (S)-3-hydroxy-3-methylglutaryl-CoA: step 1/1.</text>
</comment>
<evidence type="ECO:0000256" key="3">
    <source>
        <dbReference type="ARBA" id="ARBA00012910"/>
    </source>
</evidence>
<comment type="similarity">
    <text evidence="2">Belongs to the HMG-CoA lyase family.</text>
</comment>
<protein>
    <recommendedName>
        <fullName evidence="3">hydroxymethylglutaryl-CoA lyase</fullName>
        <ecNumber evidence="3">4.1.3.4</ecNumber>
    </recommendedName>
</protein>
<evidence type="ECO:0000313" key="8">
    <source>
        <dbReference type="EMBL" id="GFH59000.1"/>
    </source>
</evidence>
<keyword evidence="4" id="KW-0479">Metal-binding</keyword>
<dbReference type="NCBIfam" id="NF004283">
    <property type="entry name" value="PRK05692.1"/>
    <property type="match status" value="1"/>
</dbReference>
<dbReference type="Gene3D" id="3.20.20.70">
    <property type="entry name" value="Aldolase class I"/>
    <property type="match status" value="1"/>
</dbReference>
<name>A0AAD3HCX6_9STRA</name>
<evidence type="ECO:0000256" key="6">
    <source>
        <dbReference type="ARBA" id="ARBA00049877"/>
    </source>
</evidence>
<dbReference type="GO" id="GO:0046872">
    <property type="term" value="F:metal ion binding"/>
    <property type="evidence" value="ECO:0007669"/>
    <property type="project" value="UniProtKB-KW"/>
</dbReference>
<dbReference type="FunFam" id="3.20.20.70:FF:000201">
    <property type="entry name" value="Hydroxymethylglutaryl-CoA lyase"/>
    <property type="match status" value="1"/>
</dbReference>
<evidence type="ECO:0000256" key="1">
    <source>
        <dbReference type="ARBA" id="ARBA00005143"/>
    </source>
</evidence>
<dbReference type="InterPro" id="IPR043594">
    <property type="entry name" value="HMGL"/>
</dbReference>
<dbReference type="Pfam" id="PF00682">
    <property type="entry name" value="HMGL-like"/>
    <property type="match status" value="1"/>
</dbReference>
<organism evidence="8 9">
    <name type="scientific">Chaetoceros tenuissimus</name>
    <dbReference type="NCBI Taxonomy" id="426638"/>
    <lineage>
        <taxon>Eukaryota</taxon>
        <taxon>Sar</taxon>
        <taxon>Stramenopiles</taxon>
        <taxon>Ochrophyta</taxon>
        <taxon>Bacillariophyta</taxon>
        <taxon>Coscinodiscophyceae</taxon>
        <taxon>Chaetocerotophycidae</taxon>
        <taxon>Chaetocerotales</taxon>
        <taxon>Chaetocerotaceae</taxon>
        <taxon>Chaetoceros</taxon>
    </lineage>
</organism>
<evidence type="ECO:0000313" key="9">
    <source>
        <dbReference type="Proteomes" id="UP001054902"/>
    </source>
</evidence>
<evidence type="ECO:0000256" key="2">
    <source>
        <dbReference type="ARBA" id="ARBA00009405"/>
    </source>
</evidence>
<reference evidence="8 9" key="1">
    <citation type="journal article" date="2021" name="Sci. Rep.">
        <title>The genome of the diatom Chaetoceros tenuissimus carries an ancient integrated fragment of an extant virus.</title>
        <authorList>
            <person name="Hongo Y."/>
            <person name="Kimura K."/>
            <person name="Takaki Y."/>
            <person name="Yoshida Y."/>
            <person name="Baba S."/>
            <person name="Kobayashi G."/>
            <person name="Nagasaki K."/>
            <person name="Hano T."/>
            <person name="Tomaru Y."/>
        </authorList>
    </citation>
    <scope>NUCLEOTIDE SEQUENCE [LARGE SCALE GENOMIC DNA]</scope>
    <source>
        <strain evidence="8 9">NIES-3715</strain>
    </source>
</reference>
<dbReference type="Proteomes" id="UP001054902">
    <property type="component" value="Unassembled WGS sequence"/>
</dbReference>
<dbReference type="AlphaFoldDB" id="A0AAD3HCX6"/>
<comment type="catalytic activity">
    <reaction evidence="6">
        <text>(3S)-3-hydroxy-3-methylglutaryl-CoA = acetoacetate + acetyl-CoA</text>
        <dbReference type="Rhea" id="RHEA:24404"/>
        <dbReference type="ChEBI" id="CHEBI:13705"/>
        <dbReference type="ChEBI" id="CHEBI:43074"/>
        <dbReference type="ChEBI" id="CHEBI:57288"/>
        <dbReference type="EC" id="4.1.3.4"/>
    </reaction>
</comment>
<dbReference type="CDD" id="cd07938">
    <property type="entry name" value="DRE_TIM_HMGL"/>
    <property type="match status" value="1"/>
</dbReference>
<dbReference type="PROSITE" id="PS50991">
    <property type="entry name" value="PYR_CT"/>
    <property type="match status" value="1"/>
</dbReference>
<dbReference type="SUPFAM" id="SSF51569">
    <property type="entry name" value="Aldolase"/>
    <property type="match status" value="1"/>
</dbReference>
<sequence>MKHRINLTVAHLGRRLLSTKLRREIDIKIVEVGPRDGLQNEMCMLPTETKVSLVKKLIEAGCKNIESGSFVSPKRIPAMANSKEVCMILNNWRNEGNTCDDVILSALTPNLRGFEDAKGIVDEVAIFASASELFSQKNIGCSIEESFVRFEEVMTAAKEARIPVRGYVSCILGCPYSKHVPPTSVADVSLRLLEMGCYEISLGDTIGVGTANKTKNLLKVLKEAGVDSSRLAVHFHDTFGQALSNIYVSLEEDIRVIDSSVAGLGGCPYATGASGNVATEDVLFLLHGMGLSTGIDLNKMVDVGHFITDHLGITNKSKCGTALLAKKYKNENY</sequence>
<dbReference type="GO" id="GO:0004419">
    <property type="term" value="F:hydroxymethylglutaryl-CoA lyase activity"/>
    <property type="evidence" value="ECO:0007669"/>
    <property type="project" value="UniProtKB-EC"/>
</dbReference>
<dbReference type="EC" id="4.1.3.4" evidence="3"/>
<evidence type="ECO:0000259" key="7">
    <source>
        <dbReference type="PROSITE" id="PS50991"/>
    </source>
</evidence>
<dbReference type="PANTHER" id="PTHR42738">
    <property type="entry name" value="HYDROXYMETHYLGLUTARYL-COA LYASE"/>
    <property type="match status" value="1"/>
</dbReference>
<dbReference type="InterPro" id="IPR000891">
    <property type="entry name" value="PYR_CT"/>
</dbReference>
<dbReference type="PROSITE" id="PS01062">
    <property type="entry name" value="HMG_COA_LYASE"/>
    <property type="match status" value="1"/>
</dbReference>
<accession>A0AAD3HCX6</accession>
<evidence type="ECO:0000256" key="4">
    <source>
        <dbReference type="ARBA" id="ARBA00022723"/>
    </source>
</evidence>
<dbReference type="InterPro" id="IPR013785">
    <property type="entry name" value="Aldolase_TIM"/>
</dbReference>
<keyword evidence="9" id="KW-1185">Reference proteome</keyword>
<feature type="domain" description="Pyruvate carboxyltransferase" evidence="7">
    <location>
        <begin position="27"/>
        <end position="301"/>
    </location>
</feature>
<gene>
    <name evidence="8" type="ORF">CTEN210_15476</name>
</gene>
<evidence type="ECO:0000256" key="5">
    <source>
        <dbReference type="ARBA" id="ARBA00023239"/>
    </source>
</evidence>
<proteinExistence type="inferred from homology"/>